<dbReference type="RefSeq" id="WP_118766895.1">
    <property type="nucleotide sequence ID" value="NZ_QWKP01000178.1"/>
</dbReference>
<reference evidence="1 2" key="1">
    <citation type="submission" date="2018-08" db="EMBL/GenBank/DDBJ databases">
        <title>Cellulomonas rhizosphaerae sp. nov., a novel actinomycete isolated from soil.</title>
        <authorList>
            <person name="Tian Y."/>
        </authorList>
    </citation>
    <scope>NUCLEOTIDE SEQUENCE [LARGE SCALE GENOMIC DNA]</scope>
    <source>
        <strain evidence="1 2">NEAU-TCZ24</strain>
    </source>
</reference>
<dbReference type="AlphaFoldDB" id="A0A413RMI9"/>
<protein>
    <submittedName>
        <fullName evidence="1">DUF541 domain-containing protein</fullName>
    </submittedName>
</protein>
<comment type="caution">
    <text evidence="1">The sequence shown here is derived from an EMBL/GenBank/DDBJ whole genome shotgun (WGS) entry which is preliminary data.</text>
</comment>
<dbReference type="Proteomes" id="UP000283374">
    <property type="component" value="Unassembled WGS sequence"/>
</dbReference>
<dbReference type="InterPro" id="IPR007497">
    <property type="entry name" value="SIMPL/DUF541"/>
</dbReference>
<sequence>MDDTVITVEGRFDHHHRAERGTVSLTAGFEGGDRAAVVRRTTELHAGLSGEVQAMHVPTAGPVTWWSSDRMRVWSSRPWNKDGKQLPLVHHCSVTLDVKFSDLDRLASWLEGVSVRDGVTVGGIDWALTVATRARLVADSRDRAVQDAVAKATAYATSLGLAQVRPLAVADPGMLGDESRPTSDAGGAAMLRSAAAGGPELQLKPADITIEARVHARFAAS</sequence>
<organism evidence="1 2">
    <name type="scientific">Cellulomonas rhizosphaerae</name>
    <dbReference type="NCBI Taxonomy" id="2293719"/>
    <lineage>
        <taxon>Bacteria</taxon>
        <taxon>Bacillati</taxon>
        <taxon>Actinomycetota</taxon>
        <taxon>Actinomycetes</taxon>
        <taxon>Micrococcales</taxon>
        <taxon>Cellulomonadaceae</taxon>
        <taxon>Cellulomonas</taxon>
    </lineage>
</organism>
<dbReference type="Gene3D" id="3.30.110.170">
    <property type="entry name" value="Protein of unknown function (DUF541), domain 1"/>
    <property type="match status" value="1"/>
</dbReference>
<dbReference type="EMBL" id="QWKP01000178">
    <property type="protein sequence ID" value="RHA41963.1"/>
    <property type="molecule type" value="Genomic_DNA"/>
</dbReference>
<dbReference type="OrthoDB" id="3724496at2"/>
<evidence type="ECO:0000313" key="2">
    <source>
        <dbReference type="Proteomes" id="UP000283374"/>
    </source>
</evidence>
<evidence type="ECO:0000313" key="1">
    <source>
        <dbReference type="EMBL" id="RHA41963.1"/>
    </source>
</evidence>
<dbReference type="Gene3D" id="3.30.70.2970">
    <property type="entry name" value="Protein of unknown function (DUF541), domain 2"/>
    <property type="match status" value="1"/>
</dbReference>
<name>A0A413RMI9_9CELL</name>
<proteinExistence type="predicted"/>
<accession>A0A413RMI9</accession>
<dbReference type="Pfam" id="PF04402">
    <property type="entry name" value="SIMPL"/>
    <property type="match status" value="1"/>
</dbReference>
<gene>
    <name evidence="1" type="ORF">D1825_07905</name>
</gene>
<keyword evidence="2" id="KW-1185">Reference proteome</keyword>